<dbReference type="InterPro" id="IPR005151">
    <property type="entry name" value="Tail-specific_protease"/>
</dbReference>
<dbReference type="SMART" id="SM00228">
    <property type="entry name" value="PDZ"/>
    <property type="match status" value="1"/>
</dbReference>
<keyword evidence="6" id="KW-1133">Transmembrane helix</keyword>
<gene>
    <name evidence="8" type="ORF">SAMN05216354_1589</name>
</gene>
<evidence type="ECO:0000259" key="7">
    <source>
        <dbReference type="PROSITE" id="PS50106"/>
    </source>
</evidence>
<evidence type="ECO:0000256" key="2">
    <source>
        <dbReference type="ARBA" id="ARBA00022670"/>
    </source>
</evidence>
<evidence type="ECO:0000256" key="6">
    <source>
        <dbReference type="SAM" id="Phobius"/>
    </source>
</evidence>
<sequence>MSKNKSNRFIPFWMALCVVIGIFVGTFYANHFSGNRLNIINSSGNKLNNLLRIIDDQYVDTVNINDLVEKAMPQILAELDPHSVYITAREGEIANDDLRGSFFGIGIEFVIRQDTIRVQNVIGNGPAERAGVLAGDKIVEVDDSAFVGKICTNAEAMHRLKGPKDTKVKLGVIRYGENKIRHITITRGEIPTKSVTACYMLDDESGYIKIKNFGENTYPELLIALAKLSQQKFSNLVIDLRGNTGGYLESAVQIANEFLSRGQLIVYTEGRSYPRQDYRADGRGSYQQLPLVVLVDEASASASEILAGSVQDNDRGTIIGRRSFGKGLVQKPMEFSDHSMIRLTIARYYTPSGRCIQKPYNDGGRYDDDWLTRFQHGEFFSQDSIKHTGPQYHTNNGRVVYGGGGITPDIFIPEDTLDMTSYYKEATMSGLILQFAFNYTDENRAKLSELKEVKEMENYLKRQNIVEKFVTFADKNGLKRRNLMIQRSYKLLERFVVSRIIYNIHSEQAWTEYLNQDDPSIKEALRLFREGTAFPQKPVKPTKGKRIAMLYDDYHVLHSDMLMAHA</sequence>
<dbReference type="Gene3D" id="2.30.42.10">
    <property type="match status" value="1"/>
</dbReference>
<keyword evidence="6" id="KW-0472">Membrane</keyword>
<reference evidence="8 9" key="1">
    <citation type="submission" date="2016-10" db="EMBL/GenBank/DDBJ databases">
        <authorList>
            <person name="de Groot N.N."/>
        </authorList>
    </citation>
    <scope>NUCLEOTIDE SEQUENCE [LARGE SCALE GENOMIC DNA]</scope>
    <source>
        <strain evidence="8 9">AR32</strain>
    </source>
</reference>
<dbReference type="InterPro" id="IPR004447">
    <property type="entry name" value="Peptidase_S41A"/>
</dbReference>
<dbReference type="InterPro" id="IPR036034">
    <property type="entry name" value="PDZ_sf"/>
</dbReference>
<comment type="similarity">
    <text evidence="1 5">Belongs to the peptidase S41A family.</text>
</comment>
<evidence type="ECO:0000256" key="4">
    <source>
        <dbReference type="ARBA" id="ARBA00022825"/>
    </source>
</evidence>
<dbReference type="CDD" id="cd06782">
    <property type="entry name" value="cpPDZ_CPP-like"/>
    <property type="match status" value="1"/>
</dbReference>
<evidence type="ECO:0000313" key="9">
    <source>
        <dbReference type="Proteomes" id="UP000236735"/>
    </source>
</evidence>
<protein>
    <submittedName>
        <fullName evidence="8">Carboxyl-terminal processing protease</fullName>
    </submittedName>
</protein>
<dbReference type="PANTHER" id="PTHR32060:SF30">
    <property type="entry name" value="CARBOXY-TERMINAL PROCESSING PROTEASE CTPA"/>
    <property type="match status" value="1"/>
</dbReference>
<keyword evidence="3 5" id="KW-0378">Hydrolase</keyword>
<dbReference type="SUPFAM" id="SSF52096">
    <property type="entry name" value="ClpP/crotonase"/>
    <property type="match status" value="1"/>
</dbReference>
<evidence type="ECO:0000256" key="5">
    <source>
        <dbReference type="RuleBase" id="RU004404"/>
    </source>
</evidence>
<dbReference type="Proteomes" id="UP000236735">
    <property type="component" value="Unassembled WGS sequence"/>
</dbReference>
<dbReference type="Pfam" id="PF03572">
    <property type="entry name" value="Peptidase_S41"/>
    <property type="match status" value="1"/>
</dbReference>
<dbReference type="NCBIfam" id="TIGR00225">
    <property type="entry name" value="prc"/>
    <property type="match status" value="1"/>
</dbReference>
<proteinExistence type="inferred from homology"/>
<keyword evidence="6" id="KW-0812">Transmembrane</keyword>
<evidence type="ECO:0000256" key="1">
    <source>
        <dbReference type="ARBA" id="ARBA00009179"/>
    </source>
</evidence>
<organism evidence="8 9">
    <name type="scientific">Xylanibacter ruminicola</name>
    <name type="common">Prevotella ruminicola</name>
    <dbReference type="NCBI Taxonomy" id="839"/>
    <lineage>
        <taxon>Bacteria</taxon>
        <taxon>Pseudomonadati</taxon>
        <taxon>Bacteroidota</taxon>
        <taxon>Bacteroidia</taxon>
        <taxon>Bacteroidales</taxon>
        <taxon>Prevotellaceae</taxon>
        <taxon>Xylanibacter</taxon>
    </lineage>
</organism>
<feature type="domain" description="PDZ" evidence="7">
    <location>
        <begin position="99"/>
        <end position="161"/>
    </location>
</feature>
<dbReference type="GO" id="GO:0030288">
    <property type="term" value="C:outer membrane-bounded periplasmic space"/>
    <property type="evidence" value="ECO:0007669"/>
    <property type="project" value="TreeGrafter"/>
</dbReference>
<dbReference type="Gene3D" id="3.90.226.10">
    <property type="entry name" value="2-enoyl-CoA Hydratase, Chain A, domain 1"/>
    <property type="match status" value="1"/>
</dbReference>
<dbReference type="PANTHER" id="PTHR32060">
    <property type="entry name" value="TAIL-SPECIFIC PROTEASE"/>
    <property type="match status" value="1"/>
</dbReference>
<dbReference type="SMART" id="SM00245">
    <property type="entry name" value="TSPc"/>
    <property type="match status" value="1"/>
</dbReference>
<feature type="transmembrane region" description="Helical" evidence="6">
    <location>
        <begin position="12"/>
        <end position="29"/>
    </location>
</feature>
<dbReference type="GO" id="GO:0004175">
    <property type="term" value="F:endopeptidase activity"/>
    <property type="evidence" value="ECO:0007669"/>
    <property type="project" value="TreeGrafter"/>
</dbReference>
<dbReference type="RefSeq" id="WP_103915599.1">
    <property type="nucleotide sequence ID" value="NZ_FNUV01000003.1"/>
</dbReference>
<name>A0A1H5UQK2_XYLRU</name>
<dbReference type="GO" id="GO:0007165">
    <property type="term" value="P:signal transduction"/>
    <property type="evidence" value="ECO:0007669"/>
    <property type="project" value="TreeGrafter"/>
</dbReference>
<dbReference type="GO" id="GO:0008236">
    <property type="term" value="F:serine-type peptidase activity"/>
    <property type="evidence" value="ECO:0007669"/>
    <property type="project" value="UniProtKB-KW"/>
</dbReference>
<dbReference type="EMBL" id="FNUV01000003">
    <property type="protein sequence ID" value="SEF76731.1"/>
    <property type="molecule type" value="Genomic_DNA"/>
</dbReference>
<accession>A0A1H5UQK2</accession>
<dbReference type="GO" id="GO:0006508">
    <property type="term" value="P:proteolysis"/>
    <property type="evidence" value="ECO:0007669"/>
    <property type="project" value="UniProtKB-KW"/>
</dbReference>
<evidence type="ECO:0000256" key="3">
    <source>
        <dbReference type="ARBA" id="ARBA00022801"/>
    </source>
</evidence>
<dbReference type="Gene3D" id="3.30.750.44">
    <property type="match status" value="1"/>
</dbReference>
<keyword evidence="2 5" id="KW-0645">Protease</keyword>
<dbReference type="AlphaFoldDB" id="A0A1H5UQK2"/>
<dbReference type="Pfam" id="PF13180">
    <property type="entry name" value="PDZ_2"/>
    <property type="match status" value="1"/>
</dbReference>
<evidence type="ECO:0000313" key="8">
    <source>
        <dbReference type="EMBL" id="SEF76731.1"/>
    </source>
</evidence>
<dbReference type="PROSITE" id="PS50106">
    <property type="entry name" value="PDZ"/>
    <property type="match status" value="1"/>
</dbReference>
<dbReference type="InterPro" id="IPR001478">
    <property type="entry name" value="PDZ"/>
</dbReference>
<dbReference type="CDD" id="cd07560">
    <property type="entry name" value="Peptidase_S41_CPP"/>
    <property type="match status" value="1"/>
</dbReference>
<keyword evidence="4 5" id="KW-0720">Serine protease</keyword>
<dbReference type="InterPro" id="IPR029045">
    <property type="entry name" value="ClpP/crotonase-like_dom_sf"/>
</dbReference>
<dbReference type="SUPFAM" id="SSF50156">
    <property type="entry name" value="PDZ domain-like"/>
    <property type="match status" value="1"/>
</dbReference>